<evidence type="ECO:0000313" key="3">
    <source>
        <dbReference type="EMBL" id="TNV68306.1"/>
    </source>
</evidence>
<keyword evidence="4" id="KW-1185">Reference proteome</keyword>
<dbReference type="InterPro" id="IPR017853">
    <property type="entry name" value="GH"/>
</dbReference>
<dbReference type="Gene3D" id="2.60.220.20">
    <property type="entry name" value="putative beta-Galactosidase from caulobacter crescentus"/>
    <property type="match status" value="1"/>
</dbReference>
<feature type="domain" description="DUF5597" evidence="2">
    <location>
        <begin position="373"/>
        <end position="494"/>
    </location>
</feature>
<gene>
    <name evidence="3" type="ORF">FHK04_12435</name>
</gene>
<proteinExistence type="predicted"/>
<dbReference type="InterPro" id="IPR031330">
    <property type="entry name" value="Gly_Hdrlase_35_cat"/>
</dbReference>
<dbReference type="InterPro" id="IPR040719">
    <property type="entry name" value="DUF5597"/>
</dbReference>
<dbReference type="Pfam" id="PF01301">
    <property type="entry name" value="Glyco_hydro_35"/>
    <property type="match status" value="1"/>
</dbReference>
<dbReference type="Pfam" id="PF18120">
    <property type="entry name" value="DUF5597"/>
    <property type="match status" value="1"/>
</dbReference>
<evidence type="ECO:0008006" key="5">
    <source>
        <dbReference type="Google" id="ProtNLM"/>
    </source>
</evidence>
<comment type="caution">
    <text evidence="3">The sequence shown here is derived from an EMBL/GenBank/DDBJ whole genome shotgun (WGS) entry which is preliminary data.</text>
</comment>
<accession>A0A5C5E536</accession>
<dbReference type="SUPFAM" id="SSF51445">
    <property type="entry name" value="(Trans)glycosidases"/>
    <property type="match status" value="1"/>
</dbReference>
<dbReference type="Proteomes" id="UP000313395">
    <property type="component" value="Unassembled WGS sequence"/>
</dbReference>
<organism evidence="3 4">
    <name type="scientific">Trichococcus shcherbakoviae subsp. psychrophilus</name>
    <dbReference type="NCBI Taxonomy" id="2585775"/>
    <lineage>
        <taxon>Bacteria</taxon>
        <taxon>Bacillati</taxon>
        <taxon>Bacillota</taxon>
        <taxon>Bacilli</taxon>
        <taxon>Lactobacillales</taxon>
        <taxon>Carnobacteriaceae</taxon>
        <taxon>Trichococcus</taxon>
    </lineage>
</organism>
<feature type="domain" description="Glycoside hydrolase 35 catalytic" evidence="1">
    <location>
        <begin position="16"/>
        <end position="217"/>
    </location>
</feature>
<dbReference type="AlphaFoldDB" id="A0A5C5E536"/>
<evidence type="ECO:0000259" key="2">
    <source>
        <dbReference type="Pfam" id="PF18120"/>
    </source>
</evidence>
<sequence>MMNKPHFKKINNIPTLIVNDKPFLALAGELHNSSASSDRYMSANVWENINRMNVNTVVAPVYWEMIEEHEGEFDFSSVRSLIEQARQNNKKLILLWFGLWKNGLSTYIPKWMKKDQERYPFVRKSNGEKLYSVTPLCDEAIVQDSAAFRQLMRFLKAFDQEDQTVIMVQIENEVGTLGTDFDYSEEALQKVSEQVPEVVERFASKKGNWLECFGKDAKEYFMAYHYATAVDSIASIGKEEYALPFFVNAWLEKYPARPGDYPTGGPTARMAPFWEKVTTNIEAFAPDIYVPNFSEVCEQFLSFQDNLLIPETRQDIQTVANLFYGIAKYNINCYSPFGIEDFFKEESKQDQNVLVTLAIDASAFRYAGTGIPLSKAYEILSGMSPLILKYRGTDKMFPFMKEKESDRGMLYGLENCEAKITYQNFQDGKIKSSGFLIETGNNELYFVGVNASLTLKAGYGENYQVGVLSLEEGSFVDGIWQRGRILNGDERYYISVDNEPKVYRIEYHQY</sequence>
<dbReference type="Gene3D" id="3.20.20.80">
    <property type="entry name" value="Glycosidases"/>
    <property type="match status" value="1"/>
</dbReference>
<evidence type="ECO:0000259" key="1">
    <source>
        <dbReference type="Pfam" id="PF01301"/>
    </source>
</evidence>
<reference evidence="3 4" key="1">
    <citation type="submission" date="2019-06" db="EMBL/GenBank/DDBJ databases">
        <title>Description Trichococcus psychrophilus sp. nov., isolated from a cold spring, by genomic and phenotypic analyses.</title>
        <authorList>
            <person name="Zakharyuk A."/>
        </authorList>
    </citation>
    <scope>NUCLEOTIDE SEQUENCE [LARGE SCALE GENOMIC DNA]</scope>
    <source>
        <strain evidence="3 4">SKBG</strain>
    </source>
</reference>
<dbReference type="EMBL" id="VENO01000004">
    <property type="protein sequence ID" value="TNV68306.1"/>
    <property type="molecule type" value="Genomic_DNA"/>
</dbReference>
<protein>
    <recommendedName>
        <fullName evidence="5">Beta-galactosidase</fullName>
    </recommendedName>
</protein>
<name>A0A5C5E536_9LACT</name>
<evidence type="ECO:0000313" key="4">
    <source>
        <dbReference type="Proteomes" id="UP000313395"/>
    </source>
</evidence>